<evidence type="ECO:0000313" key="1">
    <source>
        <dbReference type="EMBL" id="KKW09706.1"/>
    </source>
</evidence>
<evidence type="ECO:0000313" key="2">
    <source>
        <dbReference type="Proteomes" id="UP000034588"/>
    </source>
</evidence>
<comment type="caution">
    <text evidence="1">The sequence shown here is derived from an EMBL/GenBank/DDBJ whole genome shotgun (WGS) entry which is preliminary data.</text>
</comment>
<dbReference type="EMBL" id="LCQD01000055">
    <property type="protein sequence ID" value="KKW09706.1"/>
    <property type="molecule type" value="Genomic_DNA"/>
</dbReference>
<protein>
    <submittedName>
        <fullName evidence="1">Uncharacterized protein</fullName>
    </submittedName>
</protein>
<accession>A0A0G1VTD4</accession>
<sequence length="146" mass="16025">MASLASLDDINVHLPSDKLGLADGDDTEMQLDAERIIKGYLSTVYSAATLAEWADPATTPGLIRAIAGRLIAAFYYALRFSEDSVERPEYAQFKYDEAMSMLKQIVAGTLLLPEVTETPTTGLSFTSADFWPNDDDPVFTMSKEFA</sequence>
<reference evidence="1 2" key="1">
    <citation type="journal article" date="2015" name="Nature">
        <title>rRNA introns, odd ribosomes, and small enigmatic genomes across a large radiation of phyla.</title>
        <authorList>
            <person name="Brown C.T."/>
            <person name="Hug L.A."/>
            <person name="Thomas B.C."/>
            <person name="Sharon I."/>
            <person name="Castelle C.J."/>
            <person name="Singh A."/>
            <person name="Wilkins M.J."/>
            <person name="Williams K.H."/>
            <person name="Banfield J.F."/>
        </authorList>
    </citation>
    <scope>NUCLEOTIDE SEQUENCE [LARGE SCALE GENOMIC DNA]</scope>
</reference>
<dbReference type="AlphaFoldDB" id="A0A0G1VTD4"/>
<dbReference type="Proteomes" id="UP000034588">
    <property type="component" value="Unassembled WGS sequence"/>
</dbReference>
<proteinExistence type="predicted"/>
<gene>
    <name evidence="1" type="ORF">UY48_C0055G0009</name>
</gene>
<organism evidence="1 2">
    <name type="scientific">Candidatus Gottesmanbacteria bacterium GW2011_GWB1_49_7</name>
    <dbReference type="NCBI Taxonomy" id="1618448"/>
    <lineage>
        <taxon>Bacteria</taxon>
        <taxon>Candidatus Gottesmaniibacteriota</taxon>
    </lineage>
</organism>
<name>A0A0G1VTD4_9BACT</name>